<evidence type="ECO:0000256" key="1">
    <source>
        <dbReference type="SAM" id="Phobius"/>
    </source>
</evidence>
<dbReference type="RefSeq" id="WP_377011219.1">
    <property type="nucleotide sequence ID" value="NZ_JBHSLV010000047.1"/>
</dbReference>
<comment type="caution">
    <text evidence="2">The sequence shown here is derived from an EMBL/GenBank/DDBJ whole genome shotgun (WGS) entry which is preliminary data.</text>
</comment>
<sequence length="315" mass="34354">MDEQFVMGSDRGRLGMGLGAFLTWMRRAETSGGAQATTRGSIQSRHVVVGLICWTILLVAGGAVILERYWIHPLRAQLKGIQIAAYGNAQRINGLENVQATSPLLFRSGGDAIALTQIEQCVAKQVAGVKVRYGSIHDAYLACSAPLASFFDRNRLSFSDAERFAVFVTLLSSRLGTYGPSFSSDPEQIAKDDVLNCTQTMIFVARTIKRFYPEAAVREIGISNQAMGEHGFVEMSSGGRAMLLDGLVGLVADISLDEATAGKRPRPFLMLEFFPETNANLRAFSENFMRTLRLGGLSRADINYDQQVAEASLRG</sequence>
<gene>
    <name evidence="2" type="ORF">ACFPPC_22165</name>
</gene>
<name>A0ABW0HG48_9HYPH</name>
<dbReference type="Proteomes" id="UP001596104">
    <property type="component" value="Unassembled WGS sequence"/>
</dbReference>
<evidence type="ECO:0000313" key="3">
    <source>
        <dbReference type="Proteomes" id="UP001596104"/>
    </source>
</evidence>
<reference evidence="3" key="1">
    <citation type="journal article" date="2019" name="Int. J. Syst. Evol. Microbiol.">
        <title>The Global Catalogue of Microorganisms (GCM) 10K type strain sequencing project: providing services to taxonomists for standard genome sequencing and annotation.</title>
        <authorList>
            <consortium name="The Broad Institute Genomics Platform"/>
            <consortium name="The Broad Institute Genome Sequencing Center for Infectious Disease"/>
            <person name="Wu L."/>
            <person name="Ma J."/>
        </authorList>
    </citation>
    <scope>NUCLEOTIDE SEQUENCE [LARGE SCALE GENOMIC DNA]</scope>
    <source>
        <strain evidence="3">CGMCC 1.16326</strain>
    </source>
</reference>
<evidence type="ECO:0000313" key="2">
    <source>
        <dbReference type="EMBL" id="MFC5395338.1"/>
    </source>
</evidence>
<keyword evidence="1" id="KW-1133">Transmembrane helix</keyword>
<keyword evidence="1" id="KW-0812">Transmembrane</keyword>
<protein>
    <submittedName>
        <fullName evidence="2">Uncharacterized protein</fullName>
    </submittedName>
</protein>
<feature type="transmembrane region" description="Helical" evidence="1">
    <location>
        <begin position="46"/>
        <end position="66"/>
    </location>
</feature>
<proteinExistence type="predicted"/>
<organism evidence="2 3">
    <name type="scientific">Bosea vestrisii</name>
    <dbReference type="NCBI Taxonomy" id="151416"/>
    <lineage>
        <taxon>Bacteria</taxon>
        <taxon>Pseudomonadati</taxon>
        <taxon>Pseudomonadota</taxon>
        <taxon>Alphaproteobacteria</taxon>
        <taxon>Hyphomicrobiales</taxon>
        <taxon>Boseaceae</taxon>
        <taxon>Bosea</taxon>
    </lineage>
</organism>
<keyword evidence="1" id="KW-0472">Membrane</keyword>
<keyword evidence="3" id="KW-1185">Reference proteome</keyword>
<accession>A0ABW0HG48</accession>
<dbReference type="EMBL" id="JBHSLV010000047">
    <property type="protein sequence ID" value="MFC5395338.1"/>
    <property type="molecule type" value="Genomic_DNA"/>
</dbReference>